<dbReference type="CDD" id="cd00310">
    <property type="entry name" value="ATP-synt_Fo_a_6"/>
    <property type="match status" value="1"/>
</dbReference>
<keyword evidence="4 12" id="KW-1003">Cell membrane</keyword>
<evidence type="ECO:0000256" key="2">
    <source>
        <dbReference type="ARBA" id="ARBA00006810"/>
    </source>
</evidence>
<dbReference type="PATRIC" id="fig|1359167.3.peg.868"/>
<dbReference type="Pfam" id="PF00119">
    <property type="entry name" value="ATP-synt_A"/>
    <property type="match status" value="1"/>
</dbReference>
<evidence type="ECO:0000256" key="4">
    <source>
        <dbReference type="ARBA" id="ARBA00022475"/>
    </source>
</evidence>
<keyword evidence="10 12" id="KW-0472">Membrane</keyword>
<dbReference type="SUPFAM" id="SSF81336">
    <property type="entry name" value="F1F0 ATP synthase subunit A"/>
    <property type="match status" value="1"/>
</dbReference>
<feature type="transmembrane region" description="Helical" evidence="12">
    <location>
        <begin position="85"/>
        <end position="105"/>
    </location>
</feature>
<dbReference type="GO" id="GO:0016787">
    <property type="term" value="F:hydrolase activity"/>
    <property type="evidence" value="ECO:0007669"/>
    <property type="project" value="UniProtKB-KW"/>
</dbReference>
<keyword evidence="5 12" id="KW-0138">CF(0)</keyword>
<evidence type="ECO:0000256" key="7">
    <source>
        <dbReference type="ARBA" id="ARBA00022781"/>
    </source>
</evidence>
<keyword evidence="9 12" id="KW-0406">Ion transport</keyword>
<dbReference type="NCBIfam" id="NF004482">
    <property type="entry name" value="PRK05815.2-4"/>
    <property type="match status" value="1"/>
</dbReference>
<accession>A0A0F3N5S8</accession>
<comment type="similarity">
    <text evidence="2 12 13">Belongs to the ATPase A chain family.</text>
</comment>
<keyword evidence="14" id="KW-0378">Hydrolase</keyword>
<name>A0A0F3N5S8_9RICK</name>
<evidence type="ECO:0000256" key="6">
    <source>
        <dbReference type="ARBA" id="ARBA00022692"/>
    </source>
</evidence>
<evidence type="ECO:0000256" key="5">
    <source>
        <dbReference type="ARBA" id="ARBA00022547"/>
    </source>
</evidence>
<evidence type="ECO:0000256" key="12">
    <source>
        <dbReference type="HAMAP-Rule" id="MF_01393"/>
    </source>
</evidence>
<comment type="function">
    <text evidence="12 13">Key component of the proton channel; it plays a direct role in the translocation of protons across the membrane.</text>
</comment>
<dbReference type="PRINTS" id="PR00123">
    <property type="entry name" value="ATPASEA"/>
</dbReference>
<feature type="transmembrane region" description="Helical" evidence="12">
    <location>
        <begin position="153"/>
        <end position="171"/>
    </location>
</feature>
<dbReference type="Gene3D" id="1.20.120.220">
    <property type="entry name" value="ATP synthase, F0 complex, subunit A"/>
    <property type="match status" value="1"/>
</dbReference>
<reference evidence="14 15" key="1">
    <citation type="submission" date="2015-02" db="EMBL/GenBank/DDBJ databases">
        <title>Genome Sequencing of Rickettsiales.</title>
        <authorList>
            <person name="Daugherty S.C."/>
            <person name="Su Q."/>
            <person name="Abolude K."/>
            <person name="Beier-Sexton M."/>
            <person name="Carlyon J.A."/>
            <person name="Carter R."/>
            <person name="Day N.P."/>
            <person name="Dumler S.J."/>
            <person name="Dyachenko V."/>
            <person name="Godinez A."/>
            <person name="Kurtti T.J."/>
            <person name="Lichay M."/>
            <person name="Mullins K.E."/>
            <person name="Ott S."/>
            <person name="Pappas-Brown V."/>
            <person name="Paris D.H."/>
            <person name="Patel P."/>
            <person name="Richards A.L."/>
            <person name="Sadzewicz L."/>
            <person name="Sears K."/>
            <person name="Seidman D."/>
            <person name="Sengamalay N."/>
            <person name="Stenos J."/>
            <person name="Tallon L.J."/>
            <person name="Vincent G."/>
            <person name="Fraser C.M."/>
            <person name="Munderloh U."/>
            <person name="Dunning-Hotopp J.C."/>
        </authorList>
    </citation>
    <scope>NUCLEOTIDE SEQUENCE [LARGE SCALE GENOMIC DNA]</scope>
    <source>
        <strain evidence="14 15">EmCRT</strain>
    </source>
</reference>
<keyword evidence="3 12" id="KW-0813">Transport</keyword>
<evidence type="ECO:0000313" key="15">
    <source>
        <dbReference type="Proteomes" id="UP000033546"/>
    </source>
</evidence>
<dbReference type="NCBIfam" id="TIGR01131">
    <property type="entry name" value="ATP_synt_6_or_A"/>
    <property type="match status" value="1"/>
</dbReference>
<feature type="transmembrane region" description="Helical" evidence="12">
    <location>
        <begin position="208"/>
        <end position="237"/>
    </location>
</feature>
<dbReference type="RefSeq" id="WP_045805180.1">
    <property type="nucleotide sequence ID" value="NZ_LANU01000003.1"/>
</dbReference>
<keyword evidence="11 12" id="KW-0066">ATP synthesis</keyword>
<dbReference type="InterPro" id="IPR035908">
    <property type="entry name" value="F0_ATP_A_sf"/>
</dbReference>
<keyword evidence="8 12" id="KW-1133">Transmembrane helix</keyword>
<feature type="transmembrane region" description="Helical" evidence="12">
    <location>
        <begin position="177"/>
        <end position="196"/>
    </location>
</feature>
<dbReference type="GO" id="GO:0046933">
    <property type="term" value="F:proton-transporting ATP synthase activity, rotational mechanism"/>
    <property type="evidence" value="ECO:0007669"/>
    <property type="project" value="UniProtKB-UniRule"/>
</dbReference>
<dbReference type="Proteomes" id="UP000033546">
    <property type="component" value="Unassembled WGS sequence"/>
</dbReference>
<dbReference type="InterPro" id="IPR023011">
    <property type="entry name" value="ATP_synth_F0_asu_AS"/>
</dbReference>
<dbReference type="PROSITE" id="PS00449">
    <property type="entry name" value="ATPASE_A"/>
    <property type="match status" value="1"/>
</dbReference>
<feature type="transmembrane region" description="Helical" evidence="12">
    <location>
        <begin position="111"/>
        <end position="132"/>
    </location>
</feature>
<keyword evidence="7 12" id="KW-0375">Hydrogen ion transport</keyword>
<dbReference type="InterPro" id="IPR045083">
    <property type="entry name" value="ATP_synth_F0_asu_bact/mt"/>
</dbReference>
<evidence type="ECO:0000256" key="9">
    <source>
        <dbReference type="ARBA" id="ARBA00023065"/>
    </source>
</evidence>
<dbReference type="HAMAP" id="MF_01393">
    <property type="entry name" value="ATP_synth_a_bact"/>
    <property type="match status" value="1"/>
</dbReference>
<dbReference type="GO" id="GO:0045259">
    <property type="term" value="C:proton-transporting ATP synthase complex"/>
    <property type="evidence" value="ECO:0007669"/>
    <property type="project" value="UniProtKB-KW"/>
</dbReference>
<comment type="caution">
    <text evidence="14">The sequence shown here is derived from an EMBL/GenBank/DDBJ whole genome shotgun (WGS) entry which is preliminary data.</text>
</comment>
<keyword evidence="6 12" id="KW-0812">Transmembrane</keyword>
<protein>
    <recommendedName>
        <fullName evidence="12 13">ATP synthase subunit a</fullName>
    </recommendedName>
    <alternativeName>
        <fullName evidence="12">ATP synthase F0 sector subunit a</fullName>
    </alternativeName>
    <alternativeName>
        <fullName evidence="12">F-ATPase subunit 6</fullName>
    </alternativeName>
</protein>
<organism evidence="14 15">
    <name type="scientific">Ehrlichia cf. muris str. EmCRT</name>
    <dbReference type="NCBI Taxonomy" id="1359167"/>
    <lineage>
        <taxon>Bacteria</taxon>
        <taxon>Pseudomonadati</taxon>
        <taxon>Pseudomonadota</taxon>
        <taxon>Alphaproteobacteria</taxon>
        <taxon>Rickettsiales</taxon>
        <taxon>Anaplasmataceae</taxon>
        <taxon>Ehrlichia</taxon>
    </lineage>
</organism>
<evidence type="ECO:0000256" key="1">
    <source>
        <dbReference type="ARBA" id="ARBA00004141"/>
    </source>
</evidence>
<gene>
    <name evidence="12 14" type="primary">atpB</name>
    <name evidence="14" type="ORF">EMUCRT_0902</name>
</gene>
<dbReference type="InterPro" id="IPR000568">
    <property type="entry name" value="ATP_synth_F0_asu"/>
</dbReference>
<sequence>MSANPLDQFKILTIFKLPSIGGYNIDFTNASLFMVLSTLIISLFCYVGLRKENILPNGIQLIIEMIYNFIVSTIESNVGKEGLQYIPLVFTIFIFIATCNLLGILPLGFTVTSHIAVTFAMSMVVFVSITVIGFKHQGAHFLRILLPKGTPGWLAPMMVFIELFAYCARPISLSIRLAANMIAGHTIIKVIAGFVIKMNIFLTPLPMIFIIILIGFEIFVAILQAYIFTVLTCVYLSDAINEH</sequence>
<proteinExistence type="inferred from homology"/>
<evidence type="ECO:0000256" key="8">
    <source>
        <dbReference type="ARBA" id="ARBA00022989"/>
    </source>
</evidence>
<feature type="transmembrane region" description="Helical" evidence="12">
    <location>
        <begin position="30"/>
        <end position="49"/>
    </location>
</feature>
<dbReference type="EMBL" id="LANU01000003">
    <property type="protein sequence ID" value="KJV63448.1"/>
    <property type="molecule type" value="Genomic_DNA"/>
</dbReference>
<dbReference type="AlphaFoldDB" id="A0A0F3N5S8"/>
<evidence type="ECO:0000256" key="13">
    <source>
        <dbReference type="RuleBase" id="RU000483"/>
    </source>
</evidence>
<evidence type="ECO:0000256" key="10">
    <source>
        <dbReference type="ARBA" id="ARBA00023136"/>
    </source>
</evidence>
<comment type="subcellular location">
    <subcellularLocation>
        <location evidence="12 13">Cell membrane</location>
        <topology evidence="12 13">Multi-pass membrane protein</topology>
    </subcellularLocation>
    <subcellularLocation>
        <location evidence="1">Membrane</location>
        <topology evidence="1">Multi-pass membrane protein</topology>
    </subcellularLocation>
</comment>
<evidence type="ECO:0000256" key="11">
    <source>
        <dbReference type="ARBA" id="ARBA00023310"/>
    </source>
</evidence>
<dbReference type="PANTHER" id="PTHR11410">
    <property type="entry name" value="ATP SYNTHASE SUBUNIT A"/>
    <property type="match status" value="1"/>
</dbReference>
<dbReference type="PANTHER" id="PTHR11410:SF0">
    <property type="entry name" value="ATP SYNTHASE SUBUNIT A"/>
    <property type="match status" value="1"/>
</dbReference>
<evidence type="ECO:0000256" key="3">
    <source>
        <dbReference type="ARBA" id="ARBA00022448"/>
    </source>
</evidence>
<dbReference type="GO" id="GO:0005886">
    <property type="term" value="C:plasma membrane"/>
    <property type="evidence" value="ECO:0007669"/>
    <property type="project" value="UniProtKB-SubCell"/>
</dbReference>
<evidence type="ECO:0000313" key="14">
    <source>
        <dbReference type="EMBL" id="KJV63448.1"/>
    </source>
</evidence>